<keyword evidence="3" id="KW-1185">Reference proteome</keyword>
<evidence type="ECO:0000256" key="1">
    <source>
        <dbReference type="SAM" id="Phobius"/>
    </source>
</evidence>
<feature type="transmembrane region" description="Helical" evidence="1">
    <location>
        <begin position="29"/>
        <end position="48"/>
    </location>
</feature>
<evidence type="ECO:0000313" key="2">
    <source>
        <dbReference type="EMBL" id="MDQ0160767.1"/>
    </source>
</evidence>
<keyword evidence="1" id="KW-0812">Transmembrane</keyword>
<keyword evidence="1" id="KW-0472">Membrane</keyword>
<comment type="caution">
    <text evidence="2">The sequence shown here is derived from an EMBL/GenBank/DDBJ whole genome shotgun (WGS) entry which is preliminary data.</text>
</comment>
<evidence type="ECO:0000313" key="3">
    <source>
        <dbReference type="Proteomes" id="UP001224359"/>
    </source>
</evidence>
<reference evidence="2 3" key="1">
    <citation type="submission" date="2023-07" db="EMBL/GenBank/DDBJ databases">
        <title>Genomic Encyclopedia of Type Strains, Phase IV (KMG-IV): sequencing the most valuable type-strain genomes for metagenomic binning, comparative biology and taxonomic classification.</title>
        <authorList>
            <person name="Goeker M."/>
        </authorList>
    </citation>
    <scope>NUCLEOTIDE SEQUENCE [LARGE SCALE GENOMIC DNA]</scope>
    <source>
        <strain evidence="2 3">DSM 16460</strain>
    </source>
</reference>
<gene>
    <name evidence="2" type="ORF">J2S77_002774</name>
</gene>
<keyword evidence="1" id="KW-1133">Transmembrane helix</keyword>
<dbReference type="Proteomes" id="UP001224359">
    <property type="component" value="Unassembled WGS sequence"/>
</dbReference>
<dbReference type="RefSeq" id="WP_306978254.1">
    <property type="nucleotide sequence ID" value="NZ_JAUSTQ010000018.1"/>
</dbReference>
<accession>A0ABT9VIG9</accession>
<dbReference type="EMBL" id="JAUSTQ010000018">
    <property type="protein sequence ID" value="MDQ0160767.1"/>
    <property type="molecule type" value="Genomic_DNA"/>
</dbReference>
<sequence>MTLFYLLPLLVPMPFLFHYFETTQFLDDYSHLTVVTLLFVVVAGLFSIKIEFRYIILANIFSVILSIILGEMFITPPNASWFKPFGMGAAITFTGILIFLGMLIVRYIITVIMFRK</sequence>
<feature type="transmembrane region" description="Helical" evidence="1">
    <location>
        <begin position="55"/>
        <end position="74"/>
    </location>
</feature>
<proteinExistence type="predicted"/>
<organism evidence="2 3">
    <name type="scientific">Alkalibacillus salilacus</name>
    <dbReference type="NCBI Taxonomy" id="284582"/>
    <lineage>
        <taxon>Bacteria</taxon>
        <taxon>Bacillati</taxon>
        <taxon>Bacillota</taxon>
        <taxon>Bacilli</taxon>
        <taxon>Bacillales</taxon>
        <taxon>Bacillaceae</taxon>
        <taxon>Alkalibacillus</taxon>
    </lineage>
</organism>
<name>A0ABT9VIG9_9BACI</name>
<feature type="transmembrane region" description="Helical" evidence="1">
    <location>
        <begin position="86"/>
        <end position="109"/>
    </location>
</feature>
<protein>
    <submittedName>
        <fullName evidence="2">Uncharacterized protein</fullName>
    </submittedName>
</protein>